<dbReference type="eggNOG" id="COG2039">
    <property type="taxonomic scope" value="Bacteria"/>
</dbReference>
<dbReference type="InterPro" id="IPR036440">
    <property type="entry name" value="Peptidase_C15-like_sf"/>
</dbReference>
<feature type="active site" evidence="6">
    <location>
        <position position="144"/>
    </location>
</feature>
<evidence type="ECO:0000256" key="3">
    <source>
        <dbReference type="ARBA" id="ARBA00022670"/>
    </source>
</evidence>
<dbReference type="GO" id="GO:0006508">
    <property type="term" value="P:proteolysis"/>
    <property type="evidence" value="ECO:0007669"/>
    <property type="project" value="UniProtKB-KW"/>
</dbReference>
<evidence type="ECO:0000256" key="6">
    <source>
        <dbReference type="PROSITE-ProRule" id="PRU10077"/>
    </source>
</evidence>
<dbReference type="EMBL" id="CP002666">
    <property type="protein sequence ID" value="AEE45980.1"/>
    <property type="molecule type" value="Genomic_DNA"/>
</dbReference>
<dbReference type="PANTHER" id="PTHR23402">
    <property type="entry name" value="PROTEASE FAMILY C15 PYROGLUTAMYL-PEPTIDASE I-RELATED"/>
    <property type="match status" value="1"/>
</dbReference>
<reference evidence="7 8" key="1">
    <citation type="submission" date="2011-04" db="EMBL/GenBank/DDBJ databases">
        <title>Complete sequence of Cellulomonas fimi ATCC 484.</title>
        <authorList>
            <consortium name="US DOE Joint Genome Institute"/>
            <person name="Lucas S."/>
            <person name="Han J."/>
            <person name="Lapidus A."/>
            <person name="Cheng J.-F."/>
            <person name="Goodwin L."/>
            <person name="Pitluck S."/>
            <person name="Peters L."/>
            <person name="Chertkov O."/>
            <person name="Detter J.C."/>
            <person name="Han C."/>
            <person name="Tapia R."/>
            <person name="Land M."/>
            <person name="Hauser L."/>
            <person name="Kyrpides N."/>
            <person name="Ivanova N."/>
            <person name="Ovchinnikova G."/>
            <person name="Pagani I."/>
            <person name="Mead D."/>
            <person name="Brumm P."/>
            <person name="Woyke T."/>
        </authorList>
    </citation>
    <scope>NUCLEOTIDE SEQUENCE [LARGE SCALE GENOMIC DNA]</scope>
    <source>
        <strain evidence="8">ATCC 484 / DSM 20113 / JCM 1341 / NBRC 15513 / NCIMB 8980 / NCTC 7547</strain>
    </source>
</reference>
<keyword evidence="4 7" id="KW-0378">Hydrolase</keyword>
<dbReference type="GO" id="GO:0005829">
    <property type="term" value="C:cytosol"/>
    <property type="evidence" value="ECO:0007669"/>
    <property type="project" value="InterPro"/>
</dbReference>
<dbReference type="PROSITE" id="PS01334">
    <property type="entry name" value="PYRASE_CYS"/>
    <property type="match status" value="1"/>
</dbReference>
<dbReference type="SUPFAM" id="SSF53182">
    <property type="entry name" value="Pyrrolidone carboxyl peptidase (pyroglutamate aminopeptidase)"/>
    <property type="match status" value="1"/>
</dbReference>
<comment type="similarity">
    <text evidence="1">Belongs to the peptidase C15 family.</text>
</comment>
<dbReference type="RefSeq" id="WP_013771006.1">
    <property type="nucleotide sequence ID" value="NC_015514.1"/>
</dbReference>
<evidence type="ECO:0000256" key="4">
    <source>
        <dbReference type="ARBA" id="ARBA00022801"/>
    </source>
</evidence>
<dbReference type="PRINTS" id="PR00706">
    <property type="entry name" value="PYROGLUPTASE"/>
</dbReference>
<dbReference type="STRING" id="590998.Celf_1850"/>
<dbReference type="NCBIfam" id="TIGR00504">
    <property type="entry name" value="pyro_pdase"/>
    <property type="match status" value="1"/>
</dbReference>
<evidence type="ECO:0000256" key="2">
    <source>
        <dbReference type="ARBA" id="ARBA00022490"/>
    </source>
</evidence>
<sequence length="212" mass="21805">MTRVLLTGFEPFDGHPVNASWEAVAAVRDGWAEPDVELVVRLLPVSFRRARQELRVAVAQVEPDVVVCVGEAGGRGAVGVERVAVNVIDARIPDADGSAPVDVPVVAGAPAAFFSTLPVKACARAVADEGVPAEVSNTAGTYVCNATAYALAHLLAGRDGVRGGFVHVPRAPDQAGHGPSLPVEASARALAAVVRTAARVRQDVRVPAGAEA</sequence>
<dbReference type="PANTHER" id="PTHR23402:SF1">
    <property type="entry name" value="PYROGLUTAMYL-PEPTIDASE I"/>
    <property type="match status" value="1"/>
</dbReference>
<dbReference type="CDD" id="cd00501">
    <property type="entry name" value="Peptidase_C15"/>
    <property type="match status" value="1"/>
</dbReference>
<dbReference type="NCBIfam" id="NF009676">
    <property type="entry name" value="PRK13197.1"/>
    <property type="match status" value="1"/>
</dbReference>
<keyword evidence="3" id="KW-0645">Protease</keyword>
<protein>
    <recommendedName>
        <fullName evidence="6">Pyroglutamyl-peptidase I</fullName>
        <ecNumber evidence="6">3.4.19.3</ecNumber>
    </recommendedName>
</protein>
<evidence type="ECO:0000313" key="8">
    <source>
        <dbReference type="Proteomes" id="UP000008460"/>
    </source>
</evidence>
<dbReference type="InterPro" id="IPR029762">
    <property type="entry name" value="PGP-I_bact-type"/>
</dbReference>
<proteinExistence type="inferred from homology"/>
<dbReference type="GO" id="GO:0016920">
    <property type="term" value="F:pyroglutamyl-peptidase activity"/>
    <property type="evidence" value="ECO:0007669"/>
    <property type="project" value="UniProtKB-EC"/>
</dbReference>
<dbReference type="Pfam" id="PF01470">
    <property type="entry name" value="Peptidase_C15"/>
    <property type="match status" value="1"/>
</dbReference>
<dbReference type="InterPro" id="IPR000816">
    <property type="entry name" value="Peptidase_C15"/>
</dbReference>
<dbReference type="EC" id="3.4.19.3" evidence="6"/>
<gene>
    <name evidence="7" type="ordered locus">Celf_1850</name>
</gene>
<dbReference type="AlphaFoldDB" id="F4GYZ0"/>
<evidence type="ECO:0000313" key="7">
    <source>
        <dbReference type="EMBL" id="AEE45980.1"/>
    </source>
</evidence>
<dbReference type="Proteomes" id="UP000008460">
    <property type="component" value="Chromosome"/>
</dbReference>
<keyword evidence="5" id="KW-0788">Thiol protease</keyword>
<keyword evidence="2" id="KW-0963">Cytoplasm</keyword>
<dbReference type="PIRSF" id="PIRSF015592">
    <property type="entry name" value="Prld-crbxl_pptds"/>
    <property type="match status" value="1"/>
</dbReference>
<keyword evidence="8" id="KW-1185">Reference proteome</keyword>
<dbReference type="HOGENOM" id="CLU_043960_4_0_11"/>
<dbReference type="Gene3D" id="3.40.630.20">
    <property type="entry name" value="Peptidase C15, pyroglutamyl peptidase I-like"/>
    <property type="match status" value="1"/>
</dbReference>
<dbReference type="MEROPS" id="C15.001"/>
<accession>F4GYZ0</accession>
<dbReference type="InterPro" id="IPR033694">
    <property type="entry name" value="PGPEP1_Cys_AS"/>
</dbReference>
<comment type="catalytic activity">
    <reaction evidence="6">
        <text>Release of an N-terminal pyroglutamyl group from a polypeptide, the second amino acid generally not being Pro.</text>
        <dbReference type="EC" id="3.4.19.3"/>
    </reaction>
</comment>
<dbReference type="InterPro" id="IPR016125">
    <property type="entry name" value="Peptidase_C15-like"/>
</dbReference>
<name>F4GYZ0_CELFA</name>
<organism evidence="7 8">
    <name type="scientific">Cellulomonas fimi (strain ATCC 484 / DSM 20113 / JCM 1341 / CCUG 24087 / LMG 16345 / NBRC 15513 / NCIMB 8980 / NCTC 7547 / NRS-133)</name>
    <dbReference type="NCBI Taxonomy" id="590998"/>
    <lineage>
        <taxon>Bacteria</taxon>
        <taxon>Bacillati</taxon>
        <taxon>Actinomycetota</taxon>
        <taxon>Actinomycetes</taxon>
        <taxon>Micrococcales</taxon>
        <taxon>Cellulomonadaceae</taxon>
        <taxon>Cellulomonas</taxon>
    </lineage>
</organism>
<dbReference type="KEGG" id="cfi:Celf_1850"/>
<evidence type="ECO:0000256" key="1">
    <source>
        <dbReference type="ARBA" id="ARBA00006641"/>
    </source>
</evidence>
<evidence type="ECO:0000256" key="5">
    <source>
        <dbReference type="ARBA" id="ARBA00022807"/>
    </source>
</evidence>